<dbReference type="PANTHER" id="PTHR36699:SF1">
    <property type="entry name" value="L,D-TRANSPEPTIDASE YAFK-RELATED"/>
    <property type="match status" value="1"/>
</dbReference>
<dbReference type="InterPro" id="IPR038063">
    <property type="entry name" value="Transpep_catalytic_dom"/>
</dbReference>
<evidence type="ECO:0000256" key="2">
    <source>
        <dbReference type="ARBA" id="ARBA00005992"/>
    </source>
</evidence>
<dbReference type="PROSITE" id="PS52029">
    <property type="entry name" value="LD_TPASE"/>
    <property type="match status" value="1"/>
</dbReference>
<evidence type="ECO:0000256" key="3">
    <source>
        <dbReference type="ARBA" id="ARBA00022679"/>
    </source>
</evidence>
<accession>A0ABW6A354</accession>
<dbReference type="EMBL" id="JBHUOZ010000001">
    <property type="protein sequence ID" value="MFD2918368.1"/>
    <property type="molecule type" value="Genomic_DNA"/>
</dbReference>
<protein>
    <submittedName>
        <fullName evidence="9">Murein L,D-transpeptidase family protein</fullName>
        <ecNumber evidence="9">2.-.-.-</ecNumber>
    </submittedName>
</protein>
<comment type="similarity">
    <text evidence="2">Belongs to the YkuD family.</text>
</comment>
<dbReference type="Proteomes" id="UP001597511">
    <property type="component" value="Unassembled WGS sequence"/>
</dbReference>
<dbReference type="EC" id="2.-.-.-" evidence="9"/>
<proteinExistence type="inferred from homology"/>
<evidence type="ECO:0000256" key="6">
    <source>
        <dbReference type="ARBA" id="ARBA00023316"/>
    </source>
</evidence>
<evidence type="ECO:0000259" key="8">
    <source>
        <dbReference type="PROSITE" id="PS52029"/>
    </source>
</evidence>
<dbReference type="SUPFAM" id="SSF141523">
    <property type="entry name" value="L,D-transpeptidase catalytic domain-like"/>
    <property type="match status" value="1"/>
</dbReference>
<dbReference type="InterPro" id="IPR005490">
    <property type="entry name" value="LD_TPept_cat_dom"/>
</dbReference>
<dbReference type="GO" id="GO:0016740">
    <property type="term" value="F:transferase activity"/>
    <property type="evidence" value="ECO:0007669"/>
    <property type="project" value="UniProtKB-KW"/>
</dbReference>
<dbReference type="Gene3D" id="2.40.440.10">
    <property type="entry name" value="L,D-transpeptidase catalytic domain-like"/>
    <property type="match status" value="1"/>
</dbReference>
<feature type="active site" description="Proton donor/acceptor" evidence="7">
    <location>
        <position position="147"/>
    </location>
</feature>
<feature type="active site" description="Nucleophile" evidence="7">
    <location>
        <position position="167"/>
    </location>
</feature>
<keyword evidence="6 7" id="KW-0961">Cell wall biogenesis/degradation</keyword>
<dbReference type="Pfam" id="PF03734">
    <property type="entry name" value="YkuD"/>
    <property type="match status" value="1"/>
</dbReference>
<comment type="caution">
    <text evidence="9">The sequence shown here is derived from an EMBL/GenBank/DDBJ whole genome shotgun (WGS) entry which is preliminary data.</text>
</comment>
<keyword evidence="3 9" id="KW-0808">Transferase</keyword>
<evidence type="ECO:0000313" key="10">
    <source>
        <dbReference type="Proteomes" id="UP001597511"/>
    </source>
</evidence>
<keyword evidence="10" id="KW-1185">Reference proteome</keyword>
<gene>
    <name evidence="9" type="ORF">ACFS6H_01525</name>
</gene>
<name>A0ABW6A354_9BACT</name>
<keyword evidence="5 7" id="KW-0573">Peptidoglycan synthesis</keyword>
<evidence type="ECO:0000256" key="4">
    <source>
        <dbReference type="ARBA" id="ARBA00022960"/>
    </source>
</evidence>
<dbReference type="CDD" id="cd16913">
    <property type="entry name" value="YkuD_like"/>
    <property type="match status" value="1"/>
</dbReference>
<evidence type="ECO:0000256" key="5">
    <source>
        <dbReference type="ARBA" id="ARBA00022984"/>
    </source>
</evidence>
<evidence type="ECO:0000313" key="9">
    <source>
        <dbReference type="EMBL" id="MFD2918368.1"/>
    </source>
</evidence>
<evidence type="ECO:0000256" key="1">
    <source>
        <dbReference type="ARBA" id="ARBA00004752"/>
    </source>
</evidence>
<keyword evidence="4 7" id="KW-0133">Cell shape</keyword>
<dbReference type="RefSeq" id="WP_386094365.1">
    <property type="nucleotide sequence ID" value="NZ_JBHUOZ010000001.1"/>
</dbReference>
<comment type="pathway">
    <text evidence="1 7">Cell wall biogenesis; peptidoglycan biosynthesis.</text>
</comment>
<organism evidence="9 10">
    <name type="scientific">Terrimonas rubra</name>
    <dbReference type="NCBI Taxonomy" id="1035890"/>
    <lineage>
        <taxon>Bacteria</taxon>
        <taxon>Pseudomonadati</taxon>
        <taxon>Bacteroidota</taxon>
        <taxon>Chitinophagia</taxon>
        <taxon>Chitinophagales</taxon>
        <taxon>Chitinophagaceae</taxon>
        <taxon>Terrimonas</taxon>
    </lineage>
</organism>
<sequence>MKSLALLFTTFIGASVCVTTSGTHKYTSAERTVKRYASSLPAAGPTGAINIVIDKSDYELTVYDEKGWYATYPVVFGNNSLADKKMEGDKNTPEGTFTINAKRVHEKWCRFLAIDYPTAESYEKFKQRKASGQIPADAKIGGSIGIHGVWPREDFVIDKYKNWTLGCISMKNAEVTELYNFTKVGTRVVIRK</sequence>
<reference evidence="10" key="1">
    <citation type="journal article" date="2019" name="Int. J. Syst. Evol. Microbiol.">
        <title>The Global Catalogue of Microorganisms (GCM) 10K type strain sequencing project: providing services to taxonomists for standard genome sequencing and annotation.</title>
        <authorList>
            <consortium name="The Broad Institute Genomics Platform"/>
            <consortium name="The Broad Institute Genome Sequencing Center for Infectious Disease"/>
            <person name="Wu L."/>
            <person name="Ma J."/>
        </authorList>
    </citation>
    <scope>NUCLEOTIDE SEQUENCE [LARGE SCALE GENOMIC DNA]</scope>
    <source>
        <strain evidence="10">KCTC 23299</strain>
    </source>
</reference>
<evidence type="ECO:0000256" key="7">
    <source>
        <dbReference type="PROSITE-ProRule" id="PRU01373"/>
    </source>
</evidence>
<dbReference type="PANTHER" id="PTHR36699">
    <property type="entry name" value="LD-TRANSPEPTIDASE"/>
    <property type="match status" value="1"/>
</dbReference>
<feature type="domain" description="L,D-TPase catalytic" evidence="8">
    <location>
        <begin position="49"/>
        <end position="191"/>
    </location>
</feature>